<keyword evidence="1" id="KW-1133">Transmembrane helix</keyword>
<keyword evidence="1" id="KW-0472">Membrane</keyword>
<comment type="caution">
    <text evidence="2">The sequence shown here is derived from an EMBL/GenBank/DDBJ whole genome shotgun (WGS) entry which is preliminary data.</text>
</comment>
<dbReference type="GeneID" id="93018684"/>
<evidence type="ECO:0000313" key="2">
    <source>
        <dbReference type="EMBL" id="MDO8052856.1"/>
    </source>
</evidence>
<dbReference type="Proteomes" id="UP001170667">
    <property type="component" value="Unassembled WGS sequence"/>
</dbReference>
<reference evidence="2 3" key="1">
    <citation type="journal article" date="2023" name="Int. J. Syst. Evol. Microbiol.">
        <title>The observation of taxonomic boundaries for the 16SrII and 16SrXXV phytoplasmas using genome-based delimitation.</title>
        <authorList>
            <person name="Rodrigues Jardim B."/>
            <person name="Tran-Nguyen L.T.T."/>
            <person name="Gambley C."/>
            <person name="Al-Sadi A.M."/>
            <person name="Al-Subhi A.M."/>
            <person name="Foissac X."/>
            <person name="Salar P."/>
            <person name="Cai H."/>
            <person name="Yang J.Y."/>
            <person name="Davis R."/>
            <person name="Jones L."/>
            <person name="Rodoni B."/>
            <person name="Constable F.E."/>
        </authorList>
    </citation>
    <scope>NUCLEOTIDE SEQUENCE [LARGE SCALE GENOMIC DNA]</scope>
    <source>
        <strain evidence="2">BAWM-TWN</strain>
    </source>
</reference>
<gene>
    <name evidence="2" type="ORF">OC710_02355</name>
</gene>
<dbReference type="RefSeq" id="WP_255872744.1">
    <property type="nucleotide sequence ID" value="NZ_JAOSIS010000029.1"/>
</dbReference>
<feature type="transmembrane region" description="Helical" evidence="1">
    <location>
        <begin position="118"/>
        <end position="143"/>
    </location>
</feature>
<proteinExistence type="predicted"/>
<dbReference type="EMBL" id="JAOSIS010000029">
    <property type="protein sequence ID" value="MDO8052856.1"/>
    <property type="molecule type" value="Genomic_DNA"/>
</dbReference>
<organism evidence="2 3">
    <name type="scientific">'Vigna radiata' phytoplasma</name>
    <dbReference type="NCBI Taxonomy" id="1177238"/>
    <lineage>
        <taxon>Bacteria</taxon>
        <taxon>Bacillati</taxon>
        <taxon>Mycoplasmatota</taxon>
        <taxon>Mollicutes</taxon>
        <taxon>Acholeplasmatales</taxon>
        <taxon>Acholeplasmataceae</taxon>
        <taxon>Candidatus Phytoplasma</taxon>
        <taxon>16SrIX (Pigeon pea witches'-broom group)</taxon>
    </lineage>
</organism>
<evidence type="ECO:0000256" key="1">
    <source>
        <dbReference type="SAM" id="Phobius"/>
    </source>
</evidence>
<accession>A0ABT9CZW6</accession>
<keyword evidence="1" id="KW-0812">Transmembrane</keyword>
<evidence type="ECO:0000313" key="3">
    <source>
        <dbReference type="Proteomes" id="UP001170667"/>
    </source>
</evidence>
<feature type="transmembrane region" description="Helical" evidence="1">
    <location>
        <begin position="12"/>
        <end position="32"/>
    </location>
</feature>
<evidence type="ECO:0008006" key="4">
    <source>
        <dbReference type="Google" id="ProtNLM"/>
    </source>
</evidence>
<keyword evidence="3" id="KW-1185">Reference proteome</keyword>
<sequence>MLLFFNNSIKYGYILHLLLVIMAIIIVIINFFRKRKIFNKCFLIIKEINKTNEFLYQMTQEQKQQQKQQYSKWISIINDKYSEIQKYLLSHVNNPLEILAKIIILSESPILFNVFDHIILKIFGFLIFFIVPFIFEIINHFVITKYNQKFQESYSVIKKVNEDIKNKQNSQNIK</sequence>
<protein>
    <recommendedName>
        <fullName evidence="4">Transmembrane protein</fullName>
    </recommendedName>
</protein>
<name>A0ABT9CZW6_9MOLU</name>